<keyword evidence="1" id="KW-0808">Transferase</keyword>
<dbReference type="InterPro" id="IPR018641">
    <property type="entry name" value="Trfase_1_rSAM/seldom-assoc"/>
</dbReference>
<keyword evidence="2" id="KW-1185">Reference proteome</keyword>
<dbReference type="PANTHER" id="PTHR36529:SF1">
    <property type="entry name" value="GLYCOSYLTRANSFERASE"/>
    <property type="match status" value="1"/>
</dbReference>
<organism evidence="1 2">
    <name type="scientific">Prescottella agglutinans</name>
    <dbReference type="NCBI Taxonomy" id="1644129"/>
    <lineage>
        <taxon>Bacteria</taxon>
        <taxon>Bacillati</taxon>
        <taxon>Actinomycetota</taxon>
        <taxon>Actinomycetes</taxon>
        <taxon>Mycobacteriales</taxon>
        <taxon>Nocardiaceae</taxon>
        <taxon>Prescottella</taxon>
    </lineage>
</organism>
<evidence type="ECO:0000313" key="2">
    <source>
        <dbReference type="Proteomes" id="UP001160334"/>
    </source>
</evidence>
<name>A0ABT6M9W1_9NOCA</name>
<proteinExistence type="predicted"/>
<dbReference type="Proteomes" id="UP001160334">
    <property type="component" value="Unassembled WGS sequence"/>
</dbReference>
<dbReference type="EMBL" id="JARXVC010000005">
    <property type="protein sequence ID" value="MDH6281088.1"/>
    <property type="molecule type" value="Genomic_DNA"/>
</dbReference>
<reference evidence="1 2" key="1">
    <citation type="submission" date="2023-04" db="EMBL/GenBank/DDBJ databases">
        <title>Forest soil microbial communities from Buena Vista Peninsula, Colon Province, Panama.</title>
        <authorList>
            <person name="Bouskill N."/>
        </authorList>
    </citation>
    <scope>NUCLEOTIDE SEQUENCE [LARGE SCALE GENOMIC DNA]</scope>
    <source>
        <strain evidence="1 2">CFH S0262</strain>
    </source>
</reference>
<comment type="caution">
    <text evidence="1">The sequence shown here is derived from an EMBL/GenBank/DDBJ whole genome shotgun (WGS) entry which is preliminary data.</text>
</comment>
<dbReference type="GO" id="GO:0016740">
    <property type="term" value="F:transferase activity"/>
    <property type="evidence" value="ECO:0007669"/>
    <property type="project" value="UniProtKB-KW"/>
</dbReference>
<dbReference type="RefSeq" id="WP_280760425.1">
    <property type="nucleotide sequence ID" value="NZ_JARXVC010000005.1"/>
</dbReference>
<gene>
    <name evidence="1" type="ORF">M2280_002308</name>
</gene>
<dbReference type="InterPro" id="IPR029044">
    <property type="entry name" value="Nucleotide-diphossugar_trans"/>
</dbReference>
<dbReference type="PANTHER" id="PTHR36529">
    <property type="entry name" value="SLL1095 PROTEIN"/>
    <property type="match status" value="1"/>
</dbReference>
<dbReference type="Gene3D" id="3.90.550.10">
    <property type="entry name" value="Spore Coat Polysaccharide Biosynthesis Protein SpsA, Chain A"/>
    <property type="match status" value="1"/>
</dbReference>
<accession>A0ABT6M9W1</accession>
<evidence type="ECO:0000313" key="1">
    <source>
        <dbReference type="EMBL" id="MDH6281088.1"/>
    </source>
</evidence>
<dbReference type="SUPFAM" id="SSF53448">
    <property type="entry name" value="Nucleotide-diphospho-sugar transferases"/>
    <property type="match status" value="1"/>
</dbReference>
<sequence length="231" mass="24213">MTNSRCTLLIVSKAPVPGQVKTRLAPTISLDDAAELAAASLLDTLDAARRTSVTTRVVALTGELSAARRGGEIAAVLDEFVVIAQRGDGFARRLVHAHADAAAVTHRPVLQIGMDTPQVTPELLGAAAASLTRPDVDAVFGPAADGGWWALGVSTPDMAEVLADITPSRSDTGDRTLLALRQHGWRVAHLPVLSDVDTPADVQRVAGEVAPDSRFGAVVRRLRKCGHDDVG</sequence>
<dbReference type="Pfam" id="PF09837">
    <property type="entry name" value="DUF2064"/>
    <property type="match status" value="1"/>
</dbReference>
<protein>
    <submittedName>
        <fullName evidence="1">RSAM/selenodomain-associated transferase 1</fullName>
    </submittedName>
</protein>